<dbReference type="GO" id="GO:0071555">
    <property type="term" value="P:cell wall organization"/>
    <property type="evidence" value="ECO:0007669"/>
    <property type="project" value="InterPro"/>
</dbReference>
<feature type="chain" id="PRO_5020842097" evidence="2">
    <location>
        <begin position="26"/>
        <end position="384"/>
    </location>
</feature>
<dbReference type="InterPro" id="IPR013783">
    <property type="entry name" value="Ig-like_fold"/>
</dbReference>
<dbReference type="InterPro" id="IPR016147">
    <property type="entry name" value="Pili_assmbl_chaperone_N"/>
</dbReference>
<gene>
    <name evidence="4" type="ORF">NCTC13032_04594</name>
</gene>
<evidence type="ECO:0000256" key="1">
    <source>
        <dbReference type="SAM" id="MobiDB-lite"/>
    </source>
</evidence>
<reference evidence="4 5" key="1">
    <citation type="submission" date="2019-05" db="EMBL/GenBank/DDBJ databases">
        <authorList>
            <consortium name="Pathogen Informatics"/>
        </authorList>
    </citation>
    <scope>NUCLEOTIDE SEQUENCE [LARGE SCALE GENOMIC DNA]</scope>
    <source>
        <strain evidence="4 5">NCTC13032</strain>
    </source>
</reference>
<dbReference type="STRING" id="83655.APT61_08440"/>
<evidence type="ECO:0000256" key="2">
    <source>
        <dbReference type="SAM" id="SignalP"/>
    </source>
</evidence>
<dbReference type="Gene3D" id="2.60.40.10">
    <property type="entry name" value="Immunoglobulins"/>
    <property type="match status" value="2"/>
</dbReference>
<dbReference type="EMBL" id="LR590464">
    <property type="protein sequence ID" value="VTP69895.1"/>
    <property type="molecule type" value="Genomic_DNA"/>
</dbReference>
<dbReference type="PANTHER" id="PTHR30251">
    <property type="entry name" value="PILUS ASSEMBLY CHAPERONE"/>
    <property type="match status" value="1"/>
</dbReference>
<proteinExistence type="predicted"/>
<dbReference type="GO" id="GO:0030288">
    <property type="term" value="C:outer membrane-bounded periplasmic space"/>
    <property type="evidence" value="ECO:0007669"/>
    <property type="project" value="InterPro"/>
</dbReference>
<feature type="signal peptide" evidence="2">
    <location>
        <begin position="1"/>
        <end position="25"/>
    </location>
</feature>
<evidence type="ECO:0000313" key="5">
    <source>
        <dbReference type="Proteomes" id="UP000310719"/>
    </source>
</evidence>
<dbReference type="SUPFAM" id="SSF49354">
    <property type="entry name" value="PapD-like"/>
    <property type="match status" value="1"/>
</dbReference>
<dbReference type="Pfam" id="PF00345">
    <property type="entry name" value="PapD_N"/>
    <property type="match status" value="1"/>
</dbReference>
<dbReference type="InterPro" id="IPR050643">
    <property type="entry name" value="Periplasmic_pilus_chap"/>
</dbReference>
<evidence type="ECO:0000259" key="3">
    <source>
        <dbReference type="Pfam" id="PF00345"/>
    </source>
</evidence>
<protein>
    <submittedName>
        <fullName evidence="4">Putative chaperone protein EcpD</fullName>
    </submittedName>
</protein>
<evidence type="ECO:0000313" key="4">
    <source>
        <dbReference type="EMBL" id="VTP69895.1"/>
    </source>
</evidence>
<keyword evidence="2" id="KW-0732">Signal</keyword>
<dbReference type="AlphaFoldDB" id="A0A4U9I0Y1"/>
<sequence length="384" mass="42308">MKAFSGYRRLCLLMALGATLNTAHGAATILLWPIDPWLAADTKATELWVQNQGNSATTMQVRIVRWRQENGLERYTAQQDVVASPPIVTIAKGSKQLIRLIKQSEVPVGVEQAYRIIVDEIPQPQDKETPQMGLKLQMRYSIPLFVYGQGIATIKDGAHHALVETRDLNWRVIRENGQAAIQVRNQGNVHVRLSQVSLQQGGQNRTLADGLLGYVLPGSARSWPLPSGMDHPSQMRAQINARDTQWQVGPRQLKPSMLILLCVSSASWADPGDDMLPPPPVPQSVNDEAVFQLALIVNHYDTGLVVPVTRRQAEYLVASADLRRAGLPAEHVPPGGGKRQPSEGRACRVRQHRATAAAQRSPGVGQRARDPLQRADGAQHPPFW</sequence>
<organism evidence="4 5">
    <name type="scientific">Leclercia adecarboxylata</name>
    <dbReference type="NCBI Taxonomy" id="83655"/>
    <lineage>
        <taxon>Bacteria</taxon>
        <taxon>Pseudomonadati</taxon>
        <taxon>Pseudomonadota</taxon>
        <taxon>Gammaproteobacteria</taxon>
        <taxon>Enterobacterales</taxon>
        <taxon>Enterobacteriaceae</taxon>
        <taxon>Leclercia</taxon>
    </lineage>
</organism>
<accession>A0A4U9I0Y1</accession>
<name>A0A4U9I0Y1_9ENTR</name>
<dbReference type="InterPro" id="IPR008962">
    <property type="entry name" value="PapD-like_sf"/>
</dbReference>
<feature type="domain" description="Pili assembly chaperone N-terminal" evidence="3">
    <location>
        <begin position="38"/>
        <end position="147"/>
    </location>
</feature>
<dbReference type="Proteomes" id="UP000310719">
    <property type="component" value="Chromosome"/>
</dbReference>
<dbReference type="PANTHER" id="PTHR30251:SF4">
    <property type="entry name" value="SLR1668 PROTEIN"/>
    <property type="match status" value="1"/>
</dbReference>
<feature type="region of interest" description="Disordered" evidence="1">
    <location>
        <begin position="327"/>
        <end position="384"/>
    </location>
</feature>